<dbReference type="Proteomes" id="UP000434604">
    <property type="component" value="Unassembled WGS sequence"/>
</dbReference>
<dbReference type="CDD" id="cd03811">
    <property type="entry name" value="GT4_GT28_WabH-like"/>
    <property type="match status" value="1"/>
</dbReference>
<dbReference type="PANTHER" id="PTHR45947">
    <property type="entry name" value="SULFOQUINOVOSYL TRANSFERASE SQD2"/>
    <property type="match status" value="1"/>
</dbReference>
<proteinExistence type="predicted"/>
<evidence type="ECO:0000259" key="2">
    <source>
        <dbReference type="Pfam" id="PF13439"/>
    </source>
</evidence>
<dbReference type="AlphaFoldDB" id="A0A415KWI2"/>
<gene>
    <name evidence="4" type="ORF">DW027_04410</name>
    <name evidence="3" type="ORF">GA398_24585</name>
</gene>
<dbReference type="SUPFAM" id="SSF53756">
    <property type="entry name" value="UDP-Glycosyltransferase/glycogen phosphorylase"/>
    <property type="match status" value="1"/>
</dbReference>
<protein>
    <submittedName>
        <fullName evidence="4">Glycosyltransferase</fullName>
    </submittedName>
</protein>
<dbReference type="Pfam" id="PF00534">
    <property type="entry name" value="Glycos_transf_1"/>
    <property type="match status" value="1"/>
</dbReference>
<evidence type="ECO:0000313" key="3">
    <source>
        <dbReference type="EMBL" id="KAB6139485.1"/>
    </source>
</evidence>
<feature type="domain" description="Glycosyl transferase family 1" evidence="1">
    <location>
        <begin position="186"/>
        <end position="335"/>
    </location>
</feature>
<feature type="domain" description="Glycosyltransferase subfamily 4-like N-terminal" evidence="2">
    <location>
        <begin position="20"/>
        <end position="174"/>
    </location>
</feature>
<sequence length="370" mass="42903">MKKIKVCYVISSLSNQGPPNVLYNIVKYMDFSRFDVFIITMVEEQKISRIEDFKALPIKVIQMSPYKTLLPLAMYRTLKKNVELIDPDILHTHCPRSMFLVPFLPKKYKKMETVHIYPGIQQKVMYGNIKGQVVIWLSHFFTKKMDLPIACSESVAQSYWDNQHFKMKAIPNGCSLPLWREDVHQKATLRKNIGLKEDVEYFIFIGRFSYEKHPELIIKAFEQMDNSHLGVVLLGEGDLYNDLKLHETDRIILPGFKSNVYDYLIACDYYISASDVEGLANTLLESMTVGLPCVLSDIPSHKEVMAKTIQPMGYNFDNKNINSLIEAIKKVLALDVKSTSHSIRKIFERYYTAKHMSELYQKEYLNLLSK</sequence>
<dbReference type="PANTHER" id="PTHR45947:SF3">
    <property type="entry name" value="SULFOQUINOVOSYL TRANSFERASE SQD2"/>
    <property type="match status" value="1"/>
</dbReference>
<comment type="caution">
    <text evidence="4">The sequence shown here is derived from an EMBL/GenBank/DDBJ whole genome shotgun (WGS) entry which is preliminary data.</text>
</comment>
<dbReference type="InterPro" id="IPR050194">
    <property type="entry name" value="Glycosyltransferase_grp1"/>
</dbReference>
<organism evidence="4 5">
    <name type="scientific">Bacteroides xylanisolvens</name>
    <dbReference type="NCBI Taxonomy" id="371601"/>
    <lineage>
        <taxon>Bacteria</taxon>
        <taxon>Pseudomonadati</taxon>
        <taxon>Bacteroidota</taxon>
        <taxon>Bacteroidia</taxon>
        <taxon>Bacteroidales</taxon>
        <taxon>Bacteroidaceae</taxon>
        <taxon>Bacteroides</taxon>
    </lineage>
</organism>
<name>A0A415KWI2_9BACE</name>
<dbReference type="InterPro" id="IPR028098">
    <property type="entry name" value="Glyco_trans_4-like_N"/>
</dbReference>
<dbReference type="Gene3D" id="3.40.50.2000">
    <property type="entry name" value="Glycogen Phosphorylase B"/>
    <property type="match status" value="2"/>
</dbReference>
<dbReference type="RefSeq" id="WP_118217931.1">
    <property type="nucleotide sequence ID" value="NZ_JAASHA010000030.1"/>
</dbReference>
<dbReference type="EMBL" id="QROO01000004">
    <property type="protein sequence ID" value="RHL40629.1"/>
    <property type="molecule type" value="Genomic_DNA"/>
</dbReference>
<evidence type="ECO:0000313" key="6">
    <source>
        <dbReference type="Proteomes" id="UP000434604"/>
    </source>
</evidence>
<keyword evidence="4" id="KW-0808">Transferase</keyword>
<dbReference type="GO" id="GO:0016758">
    <property type="term" value="F:hexosyltransferase activity"/>
    <property type="evidence" value="ECO:0007669"/>
    <property type="project" value="TreeGrafter"/>
</dbReference>
<dbReference type="EMBL" id="WDED01000064">
    <property type="protein sequence ID" value="KAB6139485.1"/>
    <property type="molecule type" value="Genomic_DNA"/>
</dbReference>
<accession>A0A415KWI2</accession>
<evidence type="ECO:0000313" key="5">
    <source>
        <dbReference type="Proteomes" id="UP000284495"/>
    </source>
</evidence>
<dbReference type="InterPro" id="IPR001296">
    <property type="entry name" value="Glyco_trans_1"/>
</dbReference>
<dbReference type="Proteomes" id="UP000284495">
    <property type="component" value="Unassembled WGS sequence"/>
</dbReference>
<evidence type="ECO:0000313" key="4">
    <source>
        <dbReference type="EMBL" id="RHL40629.1"/>
    </source>
</evidence>
<reference evidence="3 6" key="2">
    <citation type="journal article" date="2019" name="Nat. Med.">
        <title>A library of human gut bacterial isolates paired with longitudinal multiomics data enables mechanistic microbiome research.</title>
        <authorList>
            <person name="Poyet M."/>
            <person name="Groussin M."/>
            <person name="Gibbons S.M."/>
            <person name="Avila-Pacheco J."/>
            <person name="Jiang X."/>
            <person name="Kearney S.M."/>
            <person name="Perrotta A.R."/>
            <person name="Berdy B."/>
            <person name="Zhao S."/>
            <person name="Lieberman T.D."/>
            <person name="Swanson P.K."/>
            <person name="Smith M."/>
            <person name="Roesemann S."/>
            <person name="Alexander J.E."/>
            <person name="Rich S.A."/>
            <person name="Livny J."/>
            <person name="Vlamakis H."/>
            <person name="Clish C."/>
            <person name="Bullock K."/>
            <person name="Deik A."/>
            <person name="Scott J."/>
            <person name="Pierce K.A."/>
            <person name="Xavier R.J."/>
            <person name="Alm E.J."/>
        </authorList>
    </citation>
    <scope>NUCLEOTIDE SEQUENCE [LARGE SCALE GENOMIC DNA]</scope>
    <source>
        <strain evidence="3 6">BIOML-A58</strain>
    </source>
</reference>
<dbReference type="Pfam" id="PF13439">
    <property type="entry name" value="Glyco_transf_4"/>
    <property type="match status" value="1"/>
</dbReference>
<evidence type="ECO:0000259" key="1">
    <source>
        <dbReference type="Pfam" id="PF00534"/>
    </source>
</evidence>
<reference evidence="4 5" key="1">
    <citation type="submission" date="2018-08" db="EMBL/GenBank/DDBJ databases">
        <title>A genome reference for cultivated species of the human gut microbiota.</title>
        <authorList>
            <person name="Zou Y."/>
            <person name="Xue W."/>
            <person name="Luo G."/>
        </authorList>
    </citation>
    <scope>NUCLEOTIDE SEQUENCE [LARGE SCALE GENOMIC DNA]</scope>
    <source>
        <strain evidence="4 5">AF38-2</strain>
    </source>
</reference>